<gene>
    <name evidence="1" type="ORF">SDC9_124305</name>
</gene>
<dbReference type="AlphaFoldDB" id="A0A645CKM1"/>
<proteinExistence type="predicted"/>
<protein>
    <submittedName>
        <fullName evidence="1">Uncharacterized protein</fullName>
    </submittedName>
</protein>
<name>A0A645CKM1_9ZZZZ</name>
<comment type="caution">
    <text evidence="1">The sequence shown here is derived from an EMBL/GenBank/DDBJ whole genome shotgun (WGS) entry which is preliminary data.</text>
</comment>
<accession>A0A645CKM1</accession>
<sequence>MTDFSFLAAASDIWEEWRFEPWRSGTAEGLYRRVSMVKSGLLGEVARYYADDYIIWKYEESDADRLRKEAKSESDLLLQRFLFLRGGGGYRMKKSSLMFGFRGFVELHFFTPGDDIPKAVQDTAFLVNAAMKRVRG</sequence>
<reference evidence="1" key="1">
    <citation type="submission" date="2019-08" db="EMBL/GenBank/DDBJ databases">
        <authorList>
            <person name="Kucharzyk K."/>
            <person name="Murdoch R.W."/>
            <person name="Higgins S."/>
            <person name="Loffler F."/>
        </authorList>
    </citation>
    <scope>NUCLEOTIDE SEQUENCE</scope>
</reference>
<dbReference type="EMBL" id="VSSQ01027854">
    <property type="protein sequence ID" value="MPM77302.1"/>
    <property type="molecule type" value="Genomic_DNA"/>
</dbReference>
<evidence type="ECO:0000313" key="1">
    <source>
        <dbReference type="EMBL" id="MPM77302.1"/>
    </source>
</evidence>
<organism evidence="1">
    <name type="scientific">bioreactor metagenome</name>
    <dbReference type="NCBI Taxonomy" id="1076179"/>
    <lineage>
        <taxon>unclassified sequences</taxon>
        <taxon>metagenomes</taxon>
        <taxon>ecological metagenomes</taxon>
    </lineage>
</organism>